<dbReference type="InterPro" id="IPR001387">
    <property type="entry name" value="Cro/C1-type_HTH"/>
</dbReference>
<reference evidence="3 4" key="1">
    <citation type="submission" date="2019-11" db="EMBL/GenBank/DDBJ databases">
        <title>Draft genome sequence of Blautia luti DSM 14534T, isolated from human stool.</title>
        <authorList>
            <person name="Ortiz R."/>
            <person name="Melis-Arcos F."/>
            <person name="Covarrubias P."/>
            <person name="Cardenas J.P."/>
            <person name="Perez-Donoso J."/>
            <person name="Almonacid D."/>
        </authorList>
    </citation>
    <scope>NUCLEOTIDE SEQUENCE [LARGE SCALE GENOMIC DNA]</scope>
    <source>
        <strain evidence="3 4">DSM 14534</strain>
    </source>
</reference>
<name>A0A844GG79_9FIRM</name>
<evidence type="ECO:0000259" key="2">
    <source>
        <dbReference type="PROSITE" id="PS50943"/>
    </source>
</evidence>
<accession>A0A844GG79</accession>
<dbReference type="EMBL" id="WMBC01000001">
    <property type="protein sequence ID" value="MTD59750.1"/>
    <property type="molecule type" value="Genomic_DNA"/>
</dbReference>
<dbReference type="PANTHER" id="PTHR46558">
    <property type="entry name" value="TRACRIPTIONAL REGULATORY PROTEIN-RELATED-RELATED"/>
    <property type="match status" value="1"/>
</dbReference>
<dbReference type="GO" id="GO:0003677">
    <property type="term" value="F:DNA binding"/>
    <property type="evidence" value="ECO:0007669"/>
    <property type="project" value="UniProtKB-KW"/>
</dbReference>
<comment type="caution">
    <text evidence="3">The sequence shown here is derived from an EMBL/GenBank/DDBJ whole genome shotgun (WGS) entry which is preliminary data.</text>
</comment>
<dbReference type="Gene3D" id="1.10.260.40">
    <property type="entry name" value="lambda repressor-like DNA-binding domains"/>
    <property type="match status" value="1"/>
</dbReference>
<dbReference type="Proteomes" id="UP000437824">
    <property type="component" value="Unassembled WGS sequence"/>
</dbReference>
<protein>
    <submittedName>
        <fullName evidence="3">Helix-turn-helix domain-containing protein</fullName>
    </submittedName>
</protein>
<dbReference type="SMART" id="SM00530">
    <property type="entry name" value="HTH_XRE"/>
    <property type="match status" value="1"/>
</dbReference>
<gene>
    <name evidence="3" type="ORF">GKZ57_00280</name>
</gene>
<dbReference type="PROSITE" id="PS50943">
    <property type="entry name" value="HTH_CROC1"/>
    <property type="match status" value="1"/>
</dbReference>
<dbReference type="InterPro" id="IPR010982">
    <property type="entry name" value="Lambda_DNA-bd_dom_sf"/>
</dbReference>
<dbReference type="PANTHER" id="PTHR46558:SF11">
    <property type="entry name" value="HTH-TYPE TRANSCRIPTIONAL REGULATOR XRE"/>
    <property type="match status" value="1"/>
</dbReference>
<evidence type="ECO:0000256" key="1">
    <source>
        <dbReference type="ARBA" id="ARBA00023125"/>
    </source>
</evidence>
<keyword evidence="1" id="KW-0238">DNA-binding</keyword>
<organism evidence="3 4">
    <name type="scientific">Blautia luti DSM 14534 = JCM 17040</name>
    <dbReference type="NCBI Taxonomy" id="649762"/>
    <lineage>
        <taxon>Bacteria</taxon>
        <taxon>Bacillati</taxon>
        <taxon>Bacillota</taxon>
        <taxon>Clostridia</taxon>
        <taxon>Lachnospirales</taxon>
        <taxon>Lachnospiraceae</taxon>
        <taxon>Blautia</taxon>
    </lineage>
</organism>
<dbReference type="Pfam" id="PF01381">
    <property type="entry name" value="HTH_3"/>
    <property type="match status" value="1"/>
</dbReference>
<dbReference type="RefSeq" id="WP_154779442.1">
    <property type="nucleotide sequence ID" value="NZ_WMBC01000001.1"/>
</dbReference>
<dbReference type="CDD" id="cd00093">
    <property type="entry name" value="HTH_XRE"/>
    <property type="match status" value="1"/>
</dbReference>
<proteinExistence type="predicted"/>
<feature type="domain" description="HTH cro/C1-type" evidence="2">
    <location>
        <begin position="13"/>
        <end position="67"/>
    </location>
</feature>
<sequence length="114" mass="12851">MNNDFLIPIGKRIAEIRRSNHVTQEALANELGVSPKHISHVECGTSSLSLKNFSMFCDLFHCSLDYLIFGNNKNDVLSKLPPEITQILSTGTDADIDRLNRYLQVYIELLNAND</sequence>
<dbReference type="SUPFAM" id="SSF47413">
    <property type="entry name" value="lambda repressor-like DNA-binding domains"/>
    <property type="match status" value="1"/>
</dbReference>
<dbReference type="AlphaFoldDB" id="A0A844GG79"/>
<evidence type="ECO:0000313" key="4">
    <source>
        <dbReference type="Proteomes" id="UP000437824"/>
    </source>
</evidence>
<evidence type="ECO:0000313" key="3">
    <source>
        <dbReference type="EMBL" id="MTD59750.1"/>
    </source>
</evidence>